<dbReference type="GO" id="GO:0072686">
    <property type="term" value="C:mitotic spindle"/>
    <property type="evidence" value="ECO:0007669"/>
    <property type="project" value="TreeGrafter"/>
</dbReference>
<dbReference type="GO" id="GO:0045144">
    <property type="term" value="P:meiotic sister chromatid segregation"/>
    <property type="evidence" value="ECO:0007669"/>
    <property type="project" value="TreeGrafter"/>
</dbReference>
<protein>
    <recommendedName>
        <fullName evidence="3">Monopolin complex subunit Csm1/Pcs1 C-terminal domain-containing protein</fullName>
    </recommendedName>
</protein>
<dbReference type="GO" id="GO:1990644">
    <property type="term" value="F:microtubule site clamp"/>
    <property type="evidence" value="ECO:0007669"/>
    <property type="project" value="TreeGrafter"/>
</dbReference>
<dbReference type="CDD" id="cd23787">
    <property type="entry name" value="RWD_CSM1"/>
    <property type="match status" value="1"/>
</dbReference>
<keyword evidence="5" id="KW-1185">Reference proteome</keyword>
<dbReference type="FunFam" id="3.90.1150.80:FF:000001">
    <property type="entry name" value="Chromosome segregation protein (Pcs1)"/>
    <property type="match status" value="1"/>
</dbReference>
<dbReference type="GO" id="GO:0033551">
    <property type="term" value="C:monopolin complex"/>
    <property type="evidence" value="ECO:0007669"/>
    <property type="project" value="InterPro"/>
</dbReference>
<evidence type="ECO:0000256" key="1">
    <source>
        <dbReference type="SAM" id="Coils"/>
    </source>
</evidence>
<proteinExistence type="predicted"/>
<dbReference type="PANTHER" id="PTHR28006">
    <property type="entry name" value="MONOPOLIN COMPLEX SUBUNIT CSM1"/>
    <property type="match status" value="1"/>
</dbReference>
<dbReference type="PANTHER" id="PTHR28006:SF1">
    <property type="entry name" value="MONOPOLIN COMPLEX SUBUNIT CSM1"/>
    <property type="match status" value="1"/>
</dbReference>
<dbReference type="GO" id="GO:0034506">
    <property type="term" value="C:chromosome, centromeric core domain"/>
    <property type="evidence" value="ECO:0007669"/>
    <property type="project" value="TreeGrafter"/>
</dbReference>
<keyword evidence="1" id="KW-0175">Coiled coil</keyword>
<sequence>MAPRARVAGSLAGMVASDSEPDFDDVHAIAAVAKTAATTKRPRGRPPGTASKVTKPGTEAATRRVGGKGGASASRPSRQALADKSNTVSMRTASKGVKKASQTTTTAGLELDGQGLEPVVAKATRGRPKGVGKRQSVGNERAAEQPGQAHGEETEDKQPLELMQVDAEERQLLVATPDPGADVDESNSIADDGVEDVSLRRRLGDLTRKYENLEMRYRDLKDVGVRAAERNFEHLKRQADENIAGSNELIAQLQQDLASQIALAQEGERVRQELRESENSVDALQVTVDELTASLTAARTEIKTLSTKLAASRSAEMHIKAPGSALKGGAAAGRNAQSEALHALQAAQAKEDLYGDLTGLIVRGLRQGDVEDMFDCIQTGRNGTLHFKLALERAEGGDSYEDVQFTYKPQLDTDRDGELMEMLPDYLREEITFPRAHASKFYSRVTKSLTERVD</sequence>
<dbReference type="AlphaFoldDB" id="A0A9Q8VEA4"/>
<dbReference type="Gene3D" id="3.90.1150.80">
    <property type="match status" value="1"/>
</dbReference>
<dbReference type="InterPro" id="IPR038608">
    <property type="entry name" value="Csm1/Pcs1_C_sf"/>
</dbReference>
<dbReference type="Pfam" id="PF12539">
    <property type="entry name" value="Csm1"/>
    <property type="match status" value="1"/>
</dbReference>
<dbReference type="Proteomes" id="UP000829364">
    <property type="component" value="Chromosome 7"/>
</dbReference>
<dbReference type="InterPro" id="IPR020981">
    <property type="entry name" value="Csm1/Pcs1_C"/>
</dbReference>
<evidence type="ECO:0000313" key="5">
    <source>
        <dbReference type="Proteomes" id="UP000829364"/>
    </source>
</evidence>
<feature type="domain" description="Monopolin complex subunit Csm1/Pcs1 C-terminal" evidence="3">
    <location>
        <begin position="348"/>
        <end position="435"/>
    </location>
</feature>
<dbReference type="InterPro" id="IPR040349">
    <property type="entry name" value="Csm1/Pcs1"/>
</dbReference>
<feature type="coiled-coil region" evidence="1">
    <location>
        <begin position="203"/>
        <end position="308"/>
    </location>
</feature>
<evidence type="ECO:0000313" key="4">
    <source>
        <dbReference type="EMBL" id="UNI22086.1"/>
    </source>
</evidence>
<dbReference type="EMBL" id="CP086360">
    <property type="protein sequence ID" value="UNI22086.1"/>
    <property type="molecule type" value="Genomic_DNA"/>
</dbReference>
<reference evidence="4" key="1">
    <citation type="submission" date="2021-11" db="EMBL/GenBank/DDBJ databases">
        <title>Purpureocillium_takamizusanense_genome.</title>
        <authorList>
            <person name="Nguyen N.-H."/>
        </authorList>
    </citation>
    <scope>NUCLEOTIDE SEQUENCE</scope>
    <source>
        <strain evidence="4">PT3</strain>
    </source>
</reference>
<evidence type="ECO:0000256" key="2">
    <source>
        <dbReference type="SAM" id="MobiDB-lite"/>
    </source>
</evidence>
<gene>
    <name evidence="4" type="ORF">JDV02_008008</name>
</gene>
<feature type="region of interest" description="Disordered" evidence="2">
    <location>
        <begin position="1"/>
        <end position="20"/>
    </location>
</feature>
<organism evidence="4 5">
    <name type="scientific">Purpureocillium takamizusanense</name>
    <dbReference type="NCBI Taxonomy" id="2060973"/>
    <lineage>
        <taxon>Eukaryota</taxon>
        <taxon>Fungi</taxon>
        <taxon>Dikarya</taxon>
        <taxon>Ascomycota</taxon>
        <taxon>Pezizomycotina</taxon>
        <taxon>Sordariomycetes</taxon>
        <taxon>Hypocreomycetidae</taxon>
        <taxon>Hypocreales</taxon>
        <taxon>Ophiocordycipitaceae</taxon>
        <taxon>Purpureocillium</taxon>
    </lineage>
</organism>
<feature type="region of interest" description="Disordered" evidence="2">
    <location>
        <begin position="34"/>
        <end position="156"/>
    </location>
</feature>
<accession>A0A9Q8VEA4</accession>
<name>A0A9Q8VEA4_9HYPO</name>
<dbReference type="KEGG" id="ptkz:JDV02_008008"/>
<dbReference type="GeneID" id="72069956"/>
<dbReference type="OrthoDB" id="2431049at2759"/>
<dbReference type="GO" id="GO:0005730">
    <property type="term" value="C:nucleolus"/>
    <property type="evidence" value="ECO:0007669"/>
    <property type="project" value="TreeGrafter"/>
</dbReference>
<dbReference type="GO" id="GO:0051315">
    <property type="term" value="P:attachment of mitotic spindle microtubules to kinetochore"/>
    <property type="evidence" value="ECO:0007669"/>
    <property type="project" value="TreeGrafter"/>
</dbReference>
<dbReference type="RefSeq" id="XP_047845567.1">
    <property type="nucleotide sequence ID" value="XM_047989564.1"/>
</dbReference>
<evidence type="ECO:0000259" key="3">
    <source>
        <dbReference type="Pfam" id="PF12539"/>
    </source>
</evidence>